<reference evidence="14 15" key="1">
    <citation type="journal article" date="2017" name="Nat. Ecol. Evol.">
        <title>Scallop genome provides insights into evolution of bilaterian karyotype and development.</title>
        <authorList>
            <person name="Wang S."/>
            <person name="Zhang J."/>
            <person name="Jiao W."/>
            <person name="Li J."/>
            <person name="Xun X."/>
            <person name="Sun Y."/>
            <person name="Guo X."/>
            <person name="Huan P."/>
            <person name="Dong B."/>
            <person name="Zhang L."/>
            <person name="Hu X."/>
            <person name="Sun X."/>
            <person name="Wang J."/>
            <person name="Zhao C."/>
            <person name="Wang Y."/>
            <person name="Wang D."/>
            <person name="Huang X."/>
            <person name="Wang R."/>
            <person name="Lv J."/>
            <person name="Li Y."/>
            <person name="Zhang Z."/>
            <person name="Liu B."/>
            <person name="Lu W."/>
            <person name="Hui Y."/>
            <person name="Liang J."/>
            <person name="Zhou Z."/>
            <person name="Hou R."/>
            <person name="Li X."/>
            <person name="Liu Y."/>
            <person name="Li H."/>
            <person name="Ning X."/>
            <person name="Lin Y."/>
            <person name="Zhao L."/>
            <person name="Xing Q."/>
            <person name="Dou J."/>
            <person name="Li Y."/>
            <person name="Mao J."/>
            <person name="Guo H."/>
            <person name="Dou H."/>
            <person name="Li T."/>
            <person name="Mu C."/>
            <person name="Jiang W."/>
            <person name="Fu Q."/>
            <person name="Fu X."/>
            <person name="Miao Y."/>
            <person name="Liu J."/>
            <person name="Yu Q."/>
            <person name="Li R."/>
            <person name="Liao H."/>
            <person name="Li X."/>
            <person name="Kong Y."/>
            <person name="Jiang Z."/>
            <person name="Chourrout D."/>
            <person name="Li R."/>
            <person name="Bao Z."/>
        </authorList>
    </citation>
    <scope>NUCLEOTIDE SEQUENCE [LARGE SCALE GENOMIC DNA]</scope>
    <source>
        <strain evidence="14 15">PY_sf001</strain>
    </source>
</reference>
<evidence type="ECO:0000256" key="1">
    <source>
        <dbReference type="ARBA" id="ARBA00004651"/>
    </source>
</evidence>
<feature type="region of interest" description="Disordered" evidence="12">
    <location>
        <begin position="261"/>
        <end position="283"/>
    </location>
</feature>
<feature type="compositionally biased region" description="Acidic residues" evidence="12">
    <location>
        <begin position="847"/>
        <end position="857"/>
    </location>
</feature>
<dbReference type="AlphaFoldDB" id="A0A210PTV6"/>
<evidence type="ECO:0000256" key="13">
    <source>
        <dbReference type="SAM" id="Phobius"/>
    </source>
</evidence>
<dbReference type="InterPro" id="IPR002110">
    <property type="entry name" value="Ankyrin_rpt"/>
</dbReference>
<evidence type="ECO:0000256" key="9">
    <source>
        <dbReference type="ARBA" id="ARBA00023303"/>
    </source>
</evidence>
<dbReference type="Proteomes" id="UP000242188">
    <property type="component" value="Unassembled WGS sequence"/>
</dbReference>
<keyword evidence="13" id="KW-0812">Transmembrane</keyword>
<evidence type="ECO:0000256" key="7">
    <source>
        <dbReference type="ARBA" id="ARBA00022837"/>
    </source>
</evidence>
<keyword evidence="15" id="KW-1185">Reference proteome</keyword>
<comment type="caution">
    <text evidence="14">The sequence shown here is derived from an EMBL/GenBank/DDBJ whole genome shotgun (WGS) entry which is preliminary data.</text>
</comment>
<evidence type="ECO:0000256" key="5">
    <source>
        <dbReference type="ARBA" id="ARBA00022673"/>
    </source>
</evidence>
<evidence type="ECO:0000256" key="11">
    <source>
        <dbReference type="SAM" id="Coils"/>
    </source>
</evidence>
<keyword evidence="7" id="KW-0106">Calcium</keyword>
<dbReference type="GO" id="GO:0005262">
    <property type="term" value="F:calcium channel activity"/>
    <property type="evidence" value="ECO:0007669"/>
    <property type="project" value="UniProtKB-KW"/>
</dbReference>
<dbReference type="SMART" id="SM00248">
    <property type="entry name" value="ANK"/>
    <property type="match status" value="5"/>
</dbReference>
<organism evidence="14 15">
    <name type="scientific">Mizuhopecten yessoensis</name>
    <name type="common">Japanese scallop</name>
    <name type="synonym">Patinopecten yessoensis</name>
    <dbReference type="NCBI Taxonomy" id="6573"/>
    <lineage>
        <taxon>Eukaryota</taxon>
        <taxon>Metazoa</taxon>
        <taxon>Spiralia</taxon>
        <taxon>Lophotrochozoa</taxon>
        <taxon>Mollusca</taxon>
        <taxon>Bivalvia</taxon>
        <taxon>Autobranchia</taxon>
        <taxon>Pteriomorphia</taxon>
        <taxon>Pectinida</taxon>
        <taxon>Pectinoidea</taxon>
        <taxon>Pectinidae</taxon>
        <taxon>Mizuhopecten</taxon>
    </lineage>
</organism>
<feature type="region of interest" description="Disordered" evidence="12">
    <location>
        <begin position="840"/>
        <end position="890"/>
    </location>
</feature>
<dbReference type="InterPro" id="IPR036770">
    <property type="entry name" value="Ankyrin_rpt-contain_sf"/>
</dbReference>
<keyword evidence="9" id="KW-0407">Ion channel</keyword>
<comment type="subcellular location">
    <subcellularLocation>
        <location evidence="1">Cell membrane</location>
        <topology evidence="1">Multi-pass membrane protein</topology>
    </subcellularLocation>
</comment>
<gene>
    <name evidence="14" type="ORF">KP79_PYT04268</name>
</gene>
<keyword evidence="5" id="KW-0107">Calcium channel</keyword>
<keyword evidence="11" id="KW-0175">Coiled coil</keyword>
<sequence>MDDDSMTNRFSSFQKGQFYKGESEDERTFRLFEQCLDTRQFHFATALATRFTKSVHETYVRKWRFKRELKRNENVYERDETLLHYIINFPDTGELLCILLQICPDLAYIPRTHPDYFGQTPLHIAIASGNREAFDIILKKAWLSSHKHIRKLVNVRATGTNFQHTVMMGELPLFVAALRNDQYMVKILIKYGAVPYVINGNGDTVFHVLIEYAALYRDKVKHVRKMTSCIHEQIKNLMEKAKQTRLKKKKLENKFRDLKKKQQGQAMINPHENRKSGEGEKETRKSVTYDYRHVWFIKNNQYYTPLELAAKHGLTEIFNDILNLQDVYCHLGQRDGLFDEKSYDITEIDTIAKYCSQRGVDDEGELQSEVGCSLFRRYPKREAILQMMCNSKLGFSDVAALIDLPPIKLLIKNKWHFYRVPYIAWMIFHYAFVLVLSAFAVNRSEVVFSVSDSQPGSSSGNSSSDSTTPVPGTSVTKEGFVAITRWILVAIAVVYLIIGMLETMMKIRKPNTLGYMLNNLNYIGFIYVFSVGIITDAIMHRYWYNHDGIPMVVAVLAAWWFNAFFLGGWRLFGFFTTMIQRVVFGDFFRFSVIIALQLFSFTTTMTVVYQDKNTPAIDGTEDEPGHRTMYGASLFKMFKLMIGINELLFLDQTKQKWLAYSLYVLFIMTTYILLINALIAMMSSTCTRLLQNRYSQWRVKQLSVIILLEDLLSLFSYNNMTSAAGGPSVSSENVKMFNPSTGTVTMVRRYFLKMSSAVQDYSYHDIAETASVLEKRDELAAECATNQDILQNMKDGIIAESEPAESVMDDYTMWELSSAEESDTEDSPDPLRYYTIYNEFTSGSGEQQEDNNSDADSTESRLRRLTKMASGGRIISYPRKANRKVMSKET</sequence>
<dbReference type="PANTHER" id="PTHR10582:SF2">
    <property type="entry name" value="INACTIVE"/>
    <property type="match status" value="1"/>
</dbReference>
<feature type="transmembrane region" description="Helical" evidence="13">
    <location>
        <begin position="587"/>
        <end position="609"/>
    </location>
</feature>
<feature type="region of interest" description="Disordered" evidence="12">
    <location>
        <begin position="452"/>
        <end position="472"/>
    </location>
</feature>
<evidence type="ECO:0000256" key="8">
    <source>
        <dbReference type="ARBA" id="ARBA00023065"/>
    </source>
</evidence>
<feature type="transmembrane region" description="Helical" evidence="13">
    <location>
        <begin position="479"/>
        <end position="501"/>
    </location>
</feature>
<accession>A0A210PTV6</accession>
<evidence type="ECO:0000313" key="15">
    <source>
        <dbReference type="Proteomes" id="UP000242188"/>
    </source>
</evidence>
<dbReference type="Gene3D" id="1.25.40.20">
    <property type="entry name" value="Ankyrin repeat-containing domain"/>
    <property type="match status" value="1"/>
</dbReference>
<evidence type="ECO:0000256" key="4">
    <source>
        <dbReference type="ARBA" id="ARBA00022568"/>
    </source>
</evidence>
<keyword evidence="2" id="KW-0813">Transport</keyword>
<feature type="transmembrane region" description="Helical" evidence="13">
    <location>
        <begin position="549"/>
        <end position="575"/>
    </location>
</feature>
<name>A0A210PTV6_MIZYE</name>
<dbReference type="GO" id="GO:0005886">
    <property type="term" value="C:plasma membrane"/>
    <property type="evidence" value="ECO:0007669"/>
    <property type="project" value="UniProtKB-SubCell"/>
</dbReference>
<evidence type="ECO:0000256" key="12">
    <source>
        <dbReference type="SAM" id="MobiDB-lite"/>
    </source>
</evidence>
<keyword evidence="10" id="KW-0040">ANK repeat</keyword>
<keyword evidence="13" id="KW-1133">Transmembrane helix</keyword>
<dbReference type="PROSITE" id="PS50088">
    <property type="entry name" value="ANK_REPEAT"/>
    <property type="match status" value="1"/>
</dbReference>
<dbReference type="SUPFAM" id="SSF48403">
    <property type="entry name" value="Ankyrin repeat"/>
    <property type="match status" value="1"/>
</dbReference>
<dbReference type="PANTHER" id="PTHR10582">
    <property type="entry name" value="TRANSIENT RECEPTOR POTENTIAL ION CHANNEL PROTEIN"/>
    <property type="match status" value="1"/>
</dbReference>
<keyword evidence="6" id="KW-0677">Repeat</keyword>
<keyword evidence="13" id="KW-0472">Membrane</keyword>
<dbReference type="InterPro" id="IPR024862">
    <property type="entry name" value="TRPV"/>
</dbReference>
<keyword evidence="4" id="KW-0109">Calcium transport</keyword>
<feature type="transmembrane region" description="Helical" evidence="13">
    <location>
        <begin position="522"/>
        <end position="543"/>
    </location>
</feature>
<dbReference type="PROSITE" id="PS50297">
    <property type="entry name" value="ANK_REP_REGION"/>
    <property type="match status" value="1"/>
</dbReference>
<evidence type="ECO:0000256" key="2">
    <source>
        <dbReference type="ARBA" id="ARBA00022448"/>
    </source>
</evidence>
<keyword evidence="8" id="KW-0406">Ion transport</keyword>
<evidence type="ECO:0000256" key="6">
    <source>
        <dbReference type="ARBA" id="ARBA00022737"/>
    </source>
</evidence>
<evidence type="ECO:0000256" key="3">
    <source>
        <dbReference type="ARBA" id="ARBA00022475"/>
    </source>
</evidence>
<keyword evidence="3" id="KW-1003">Cell membrane</keyword>
<feature type="compositionally biased region" description="Basic and acidic residues" evidence="12">
    <location>
        <begin position="271"/>
        <end position="283"/>
    </location>
</feature>
<proteinExistence type="predicted"/>
<dbReference type="GO" id="GO:0098703">
    <property type="term" value="P:calcium ion import across plasma membrane"/>
    <property type="evidence" value="ECO:0007669"/>
    <property type="project" value="TreeGrafter"/>
</dbReference>
<feature type="compositionally biased region" description="Basic residues" evidence="12">
    <location>
        <begin position="880"/>
        <end position="890"/>
    </location>
</feature>
<protein>
    <submittedName>
        <fullName evidence="14">Transient receptor potential cation channel subfamily V member 5</fullName>
    </submittedName>
</protein>
<feature type="transmembrane region" description="Helical" evidence="13">
    <location>
        <begin position="629"/>
        <end position="650"/>
    </location>
</feature>
<dbReference type="OrthoDB" id="6281279at2759"/>
<feature type="compositionally biased region" description="Low complexity" evidence="12">
    <location>
        <begin position="452"/>
        <end position="470"/>
    </location>
</feature>
<feature type="repeat" description="ANK" evidence="10">
    <location>
        <begin position="117"/>
        <end position="140"/>
    </location>
</feature>
<evidence type="ECO:0000256" key="10">
    <source>
        <dbReference type="PROSITE-ProRule" id="PRU00023"/>
    </source>
</evidence>
<keyword evidence="14" id="KW-0675">Receptor</keyword>
<feature type="transmembrane region" description="Helical" evidence="13">
    <location>
        <begin position="422"/>
        <end position="441"/>
    </location>
</feature>
<dbReference type="EMBL" id="NEDP02005494">
    <property type="protein sequence ID" value="OWF39931.1"/>
    <property type="molecule type" value="Genomic_DNA"/>
</dbReference>
<feature type="transmembrane region" description="Helical" evidence="13">
    <location>
        <begin position="662"/>
        <end position="682"/>
    </location>
</feature>
<feature type="coiled-coil region" evidence="11">
    <location>
        <begin position="234"/>
        <end position="261"/>
    </location>
</feature>
<evidence type="ECO:0000313" key="14">
    <source>
        <dbReference type="EMBL" id="OWF39931.1"/>
    </source>
</evidence>